<dbReference type="RefSeq" id="WP_157771875.1">
    <property type="nucleotide sequence ID" value="NZ_OZ024668.1"/>
</dbReference>
<reference evidence="1 3" key="2">
    <citation type="submission" date="2024-03" db="EMBL/GenBank/DDBJ databases">
        <authorList>
            <person name="Alaster D. Moffat"/>
            <person name="Govind Chandra"/>
            <person name="Andrew W. Truman"/>
        </authorList>
    </citation>
    <scope>NUCLEOTIDE SEQUENCE [LARGE SCALE GENOMIC DNA]</scope>
    <source>
        <strain evidence="1">PS652</strain>
    </source>
</reference>
<proteinExistence type="predicted"/>
<evidence type="ECO:0000313" key="2">
    <source>
        <dbReference type="EMBL" id="VVM69778.1"/>
    </source>
</evidence>
<organism evidence="2">
    <name type="scientific">Pseudomonas fluorescens</name>
    <dbReference type="NCBI Taxonomy" id="294"/>
    <lineage>
        <taxon>Bacteria</taxon>
        <taxon>Pseudomonadati</taxon>
        <taxon>Pseudomonadota</taxon>
        <taxon>Gammaproteobacteria</taxon>
        <taxon>Pseudomonadales</taxon>
        <taxon>Pseudomonadaceae</taxon>
        <taxon>Pseudomonas</taxon>
    </lineage>
</organism>
<evidence type="ECO:0000313" key="3">
    <source>
        <dbReference type="Proteomes" id="UP000326595"/>
    </source>
</evidence>
<evidence type="ECO:0000313" key="1">
    <source>
        <dbReference type="EMBL" id="CAK9891194.1"/>
    </source>
</evidence>
<dbReference type="EMBL" id="OZ024668">
    <property type="protein sequence ID" value="CAK9891194.1"/>
    <property type="molecule type" value="Genomic_DNA"/>
</dbReference>
<name>A0A5E6S099_PSEFL</name>
<protein>
    <submittedName>
        <fullName evidence="2">Uncharacterized protein</fullName>
    </submittedName>
</protein>
<accession>A0A5E6S099</accession>
<reference evidence="2" key="1">
    <citation type="submission" date="2019-09" db="EMBL/GenBank/DDBJ databases">
        <authorList>
            <person name="Chandra G."/>
            <person name="Truman W A."/>
        </authorList>
    </citation>
    <scope>NUCLEOTIDE SEQUENCE [LARGE SCALE GENOMIC DNA]</scope>
    <source>
        <strain evidence="2">PS652</strain>
    </source>
</reference>
<dbReference type="Proteomes" id="UP000326595">
    <property type="component" value="Chromosome"/>
</dbReference>
<dbReference type="AlphaFoldDB" id="A0A5E6S099"/>
<gene>
    <name evidence="2" type="ORF">PS652_01716</name>
    <name evidence="1" type="ORF">PS652_04048</name>
</gene>
<sequence>MQQLKAFDLVALLDGEETIKEYLLQVDNEGCPQEKARALNYIAHARTLP</sequence>
<dbReference type="EMBL" id="CABVHG010000008">
    <property type="protein sequence ID" value="VVM69778.1"/>
    <property type="molecule type" value="Genomic_DNA"/>
</dbReference>